<dbReference type="AlphaFoldDB" id="A0A0J8S4Y8"/>
<dbReference type="Proteomes" id="UP000054563">
    <property type="component" value="Unassembled WGS sequence"/>
</dbReference>
<organism evidence="2 3">
    <name type="scientific">Coccidioides immitis H538.4</name>
    <dbReference type="NCBI Taxonomy" id="396776"/>
    <lineage>
        <taxon>Eukaryota</taxon>
        <taxon>Fungi</taxon>
        <taxon>Dikarya</taxon>
        <taxon>Ascomycota</taxon>
        <taxon>Pezizomycotina</taxon>
        <taxon>Eurotiomycetes</taxon>
        <taxon>Eurotiomycetidae</taxon>
        <taxon>Onygenales</taxon>
        <taxon>Onygenaceae</taxon>
        <taxon>Coccidioides</taxon>
    </lineage>
</organism>
<evidence type="ECO:0000313" key="2">
    <source>
        <dbReference type="EMBL" id="KMU91886.1"/>
    </source>
</evidence>
<protein>
    <submittedName>
        <fullName evidence="2">Uncharacterized protein</fullName>
    </submittedName>
</protein>
<feature type="compositionally biased region" description="Basic and acidic residues" evidence="1">
    <location>
        <begin position="25"/>
        <end position="37"/>
    </location>
</feature>
<dbReference type="VEuPathDB" id="FungiDB:CIHG_09738"/>
<dbReference type="EMBL" id="DS017046">
    <property type="protein sequence ID" value="KMU91886.1"/>
    <property type="molecule type" value="Genomic_DNA"/>
</dbReference>
<name>A0A0J8S4Y8_COCIT</name>
<sequence>MLTFGPVFTSPPQTVALHAKPPRPRSAEFETNEQRDLPHAVPADWGFSSNRRDVISAAPRGYQRYIGACRRPNSITASFKLQDENTRTVSQRHLTKHLVGEYQGQNPPQSKSTSIHPYVPECRRIDPCDETTLEQITAIELVNPTNAQVCISHSSLGWCSTSLHALDETAVIFSQVIAISLISGIWTGPNTGASRRKVDVCTE</sequence>
<proteinExistence type="predicted"/>
<feature type="region of interest" description="Disordered" evidence="1">
    <location>
        <begin position="1"/>
        <end position="37"/>
    </location>
</feature>
<evidence type="ECO:0000256" key="1">
    <source>
        <dbReference type="SAM" id="MobiDB-lite"/>
    </source>
</evidence>
<evidence type="ECO:0000313" key="3">
    <source>
        <dbReference type="Proteomes" id="UP000054563"/>
    </source>
</evidence>
<accession>A0A0J8S4Y8</accession>
<gene>
    <name evidence="2" type="ORF">CIHG_09738</name>
</gene>
<reference evidence="3" key="1">
    <citation type="journal article" date="2010" name="Genome Res.">
        <title>Population genomic sequencing of Coccidioides fungi reveals recent hybridization and transposon control.</title>
        <authorList>
            <person name="Neafsey D.E."/>
            <person name="Barker B.M."/>
            <person name="Sharpton T.J."/>
            <person name="Stajich J.E."/>
            <person name="Park D.J."/>
            <person name="Whiston E."/>
            <person name="Hung C.-Y."/>
            <person name="McMahan C."/>
            <person name="White J."/>
            <person name="Sykes S."/>
            <person name="Heiman D."/>
            <person name="Young S."/>
            <person name="Zeng Q."/>
            <person name="Abouelleil A."/>
            <person name="Aftuck L."/>
            <person name="Bessette D."/>
            <person name="Brown A."/>
            <person name="FitzGerald M."/>
            <person name="Lui A."/>
            <person name="Macdonald J.P."/>
            <person name="Priest M."/>
            <person name="Orbach M.J."/>
            <person name="Galgiani J.N."/>
            <person name="Kirkland T.N."/>
            <person name="Cole G.T."/>
            <person name="Birren B.W."/>
            <person name="Henn M.R."/>
            <person name="Taylor J.W."/>
            <person name="Rounsley S.D."/>
        </authorList>
    </citation>
    <scope>NUCLEOTIDE SEQUENCE [LARGE SCALE GENOMIC DNA]</scope>
    <source>
        <strain evidence="3">H538.4</strain>
    </source>
</reference>